<evidence type="ECO:0000313" key="3">
    <source>
        <dbReference type="Proteomes" id="UP001515500"/>
    </source>
</evidence>
<evidence type="ECO:0000256" key="2">
    <source>
        <dbReference type="SAM" id="MobiDB-lite"/>
    </source>
</evidence>
<dbReference type="Gene3D" id="3.10.20.90">
    <property type="entry name" value="Phosphatidylinositol 3-kinase Catalytic Subunit, Chain A, domain 1"/>
    <property type="match status" value="1"/>
</dbReference>
<feature type="region of interest" description="Disordered" evidence="2">
    <location>
        <begin position="15"/>
        <end position="48"/>
    </location>
</feature>
<dbReference type="GeneID" id="120270342"/>
<dbReference type="SUPFAM" id="SSF54236">
    <property type="entry name" value="Ubiquitin-like"/>
    <property type="match status" value="1"/>
</dbReference>
<dbReference type="InterPro" id="IPR029071">
    <property type="entry name" value="Ubiquitin-like_domsf"/>
</dbReference>
<keyword evidence="3" id="KW-1185">Reference proteome</keyword>
<protein>
    <submittedName>
        <fullName evidence="4">Uncharacterized protein LOC120270342</fullName>
    </submittedName>
</protein>
<dbReference type="RefSeq" id="XP_039133279.1">
    <property type="nucleotide sequence ID" value="XM_039277345.1"/>
</dbReference>
<organism evidence="3 4">
    <name type="scientific">Dioscorea cayennensis subsp. rotundata</name>
    <name type="common">White Guinea yam</name>
    <name type="synonym">Dioscorea rotundata</name>
    <dbReference type="NCBI Taxonomy" id="55577"/>
    <lineage>
        <taxon>Eukaryota</taxon>
        <taxon>Viridiplantae</taxon>
        <taxon>Streptophyta</taxon>
        <taxon>Embryophyta</taxon>
        <taxon>Tracheophyta</taxon>
        <taxon>Spermatophyta</taxon>
        <taxon>Magnoliopsida</taxon>
        <taxon>Liliopsida</taxon>
        <taxon>Dioscoreales</taxon>
        <taxon>Dioscoreaceae</taxon>
        <taxon>Dioscorea</taxon>
    </lineage>
</organism>
<proteinExistence type="predicted"/>
<evidence type="ECO:0000256" key="1">
    <source>
        <dbReference type="ARBA" id="ARBA00022786"/>
    </source>
</evidence>
<evidence type="ECO:0000313" key="4">
    <source>
        <dbReference type="RefSeq" id="XP_039133279.1"/>
    </source>
</evidence>
<gene>
    <name evidence="4" type="primary">LOC120270342</name>
</gene>
<dbReference type="AlphaFoldDB" id="A0AB40C0K6"/>
<accession>A0AB40C0K6</accession>
<keyword evidence="1" id="KW-0833">Ubl conjugation pathway</keyword>
<name>A0AB40C0K6_DIOCR</name>
<dbReference type="InterPro" id="IPR039732">
    <property type="entry name" value="Hub1/Ubl5"/>
</dbReference>
<dbReference type="PANTHER" id="PTHR13042">
    <property type="entry name" value="UBIQUITIN-LIKE PROTEIN 5"/>
    <property type="match status" value="1"/>
</dbReference>
<feature type="compositionally biased region" description="Low complexity" evidence="2">
    <location>
        <begin position="15"/>
        <end position="41"/>
    </location>
</feature>
<sequence length="171" mass="19148">MAIFVADLRSNSLTTTMLSSPSPLPQRSSPSAPPSASLLPAKPRPAPTTTSLTGFFSIEASYRRSLELPITDKLEALREENAKLHIVKNDFTKLLSKIPITVGTPQFMPPISTLPLSYISFLKKLRKLVAAQTGMRADKIHIQKCYNIYKDHITLKDYEIHDDMGLKLYYN</sequence>
<dbReference type="Proteomes" id="UP001515500">
    <property type="component" value="Chromosome 10"/>
</dbReference>
<reference evidence="4" key="1">
    <citation type="submission" date="2025-08" db="UniProtKB">
        <authorList>
            <consortium name="RefSeq"/>
        </authorList>
    </citation>
    <scope>IDENTIFICATION</scope>
</reference>